<evidence type="ECO:0000259" key="3">
    <source>
        <dbReference type="PROSITE" id="PS50191"/>
    </source>
</evidence>
<dbReference type="PANTHER" id="PTHR10174">
    <property type="entry name" value="ALPHA-TOCOPHEROL TRANSFER PROTEIN-RELATED"/>
    <property type="match status" value="1"/>
</dbReference>
<dbReference type="InterPro" id="IPR001251">
    <property type="entry name" value="CRAL-TRIO_dom"/>
</dbReference>
<sequence>MTSTMTDVDINEVILDEDTAAAAAAARAANSDDDDSIGPDAPSPQSLLQAFKDELGPACDGVRDEYLLPFLKWKPDVKRASHRYREFLKWKASNKGFFDESLRLSKDPELERLILSEVIVSPPTLLTKKGGPLLIGRFRNNDMTDGRTVDGVCRMLFYTLDQIMQRPETQEHGMTVIHDLRGFDKAKNSRFQIAKRLFHLYGHFPIQLKAIYICHASPVFMGFFKIISNIVMTKKVRSRIRFIEDFNDLDTKYSVISPKDLFTDMGGTTEWSSKDWVEDQKRKELSGDSTVWSSFTEIDPTVETPKK</sequence>
<gene>
    <name evidence="4" type="ORF">PAUS00366_LOCUS17187</name>
</gene>
<organism evidence="4">
    <name type="scientific">Pseudo-nitzschia australis</name>
    <dbReference type="NCBI Taxonomy" id="44445"/>
    <lineage>
        <taxon>Eukaryota</taxon>
        <taxon>Sar</taxon>
        <taxon>Stramenopiles</taxon>
        <taxon>Ochrophyta</taxon>
        <taxon>Bacillariophyta</taxon>
        <taxon>Bacillariophyceae</taxon>
        <taxon>Bacillariophycidae</taxon>
        <taxon>Bacillariales</taxon>
        <taxon>Bacillariaceae</taxon>
        <taxon>Pseudo-nitzschia</taxon>
    </lineage>
</organism>
<keyword evidence="2" id="KW-0472">Membrane</keyword>
<dbReference type="PROSITE" id="PS50191">
    <property type="entry name" value="CRAL_TRIO"/>
    <property type="match status" value="1"/>
</dbReference>
<dbReference type="Pfam" id="PF00650">
    <property type="entry name" value="CRAL_TRIO"/>
    <property type="match status" value="1"/>
</dbReference>
<evidence type="ECO:0000256" key="2">
    <source>
        <dbReference type="SAM" id="Phobius"/>
    </source>
</evidence>
<protein>
    <recommendedName>
        <fullName evidence="3">CRAL-TRIO domain-containing protein</fullName>
    </recommendedName>
</protein>
<dbReference type="EMBL" id="HBIX01024906">
    <property type="protein sequence ID" value="CAE0724431.1"/>
    <property type="molecule type" value="Transcribed_RNA"/>
</dbReference>
<dbReference type="InterPro" id="IPR036865">
    <property type="entry name" value="CRAL-TRIO_dom_sf"/>
</dbReference>
<keyword evidence="2" id="KW-0812">Transmembrane</keyword>
<keyword evidence="2" id="KW-1133">Transmembrane helix</keyword>
<feature type="transmembrane region" description="Helical" evidence="2">
    <location>
        <begin position="210"/>
        <end position="232"/>
    </location>
</feature>
<evidence type="ECO:0000313" key="4">
    <source>
        <dbReference type="EMBL" id="CAE0724431.1"/>
    </source>
</evidence>
<accession>A0A7S4ARJ1</accession>
<reference evidence="4" key="1">
    <citation type="submission" date="2021-01" db="EMBL/GenBank/DDBJ databases">
        <authorList>
            <person name="Corre E."/>
            <person name="Pelletier E."/>
            <person name="Niang G."/>
            <person name="Scheremetjew M."/>
            <person name="Finn R."/>
            <person name="Kale V."/>
            <person name="Holt S."/>
            <person name="Cochrane G."/>
            <person name="Meng A."/>
            <person name="Brown T."/>
            <person name="Cohen L."/>
        </authorList>
    </citation>
    <scope>NUCLEOTIDE SEQUENCE</scope>
    <source>
        <strain evidence="4">10249 10 AB</strain>
    </source>
</reference>
<dbReference type="Gene3D" id="3.40.525.10">
    <property type="entry name" value="CRAL-TRIO lipid binding domain"/>
    <property type="match status" value="1"/>
</dbReference>
<evidence type="ECO:0000256" key="1">
    <source>
        <dbReference type="SAM" id="MobiDB-lite"/>
    </source>
</evidence>
<dbReference type="AlphaFoldDB" id="A0A7S4ARJ1"/>
<feature type="region of interest" description="Disordered" evidence="1">
    <location>
        <begin position="24"/>
        <end position="46"/>
    </location>
</feature>
<dbReference type="SMART" id="SM00516">
    <property type="entry name" value="SEC14"/>
    <property type="match status" value="1"/>
</dbReference>
<proteinExistence type="predicted"/>
<name>A0A7S4ARJ1_9STRA</name>
<feature type="domain" description="CRAL-TRIO" evidence="3">
    <location>
        <begin position="107"/>
        <end position="273"/>
    </location>
</feature>
<dbReference type="SUPFAM" id="SSF52087">
    <property type="entry name" value="CRAL/TRIO domain"/>
    <property type="match status" value="1"/>
</dbReference>
<dbReference type="CDD" id="cd00170">
    <property type="entry name" value="SEC14"/>
    <property type="match status" value="1"/>
</dbReference>